<protein>
    <recommendedName>
        <fullName evidence="2">DUF4234 domain-containing protein</fullName>
    </recommendedName>
</protein>
<feature type="transmembrane region" description="Helical" evidence="1">
    <location>
        <begin position="82"/>
        <end position="103"/>
    </location>
</feature>
<dbReference type="InterPro" id="IPR025328">
    <property type="entry name" value="DUF4234"/>
</dbReference>
<evidence type="ECO:0000313" key="4">
    <source>
        <dbReference type="Proteomes" id="UP000189475"/>
    </source>
</evidence>
<proteinExistence type="predicted"/>
<dbReference type="RefSeq" id="WP_159439111.1">
    <property type="nucleotide sequence ID" value="NZ_AP024887.1"/>
</dbReference>
<sequence>MKEFDSITSFKDQSTWRLVGLGIVTYGVYFAHYTKKQTIKINDLSGENNKISEGFVNAILAMSYISLILFFAYLAVDEGHPVAILSDISDRISGIMFIVWGFMARNRLNTAYEINKDNREWFHGLWTFLFSPMYFNYKINSICEESVKQVAAENS</sequence>
<feature type="transmembrane region" description="Helical" evidence="1">
    <location>
        <begin position="15"/>
        <end position="34"/>
    </location>
</feature>
<dbReference type="OrthoDB" id="7060663at2"/>
<feature type="domain" description="DUF4234" evidence="2">
    <location>
        <begin position="14"/>
        <end position="109"/>
    </location>
</feature>
<dbReference type="EMBL" id="FUFT01000002">
    <property type="protein sequence ID" value="SJL83443.1"/>
    <property type="molecule type" value="Genomic_DNA"/>
</dbReference>
<evidence type="ECO:0000313" key="3">
    <source>
        <dbReference type="EMBL" id="SJL83443.1"/>
    </source>
</evidence>
<organism evidence="3 4">
    <name type="scientific">Vibrio palustris</name>
    <dbReference type="NCBI Taxonomy" id="1918946"/>
    <lineage>
        <taxon>Bacteria</taxon>
        <taxon>Pseudomonadati</taxon>
        <taxon>Pseudomonadota</taxon>
        <taxon>Gammaproteobacteria</taxon>
        <taxon>Vibrionales</taxon>
        <taxon>Vibrionaceae</taxon>
        <taxon>Vibrio</taxon>
    </lineage>
</organism>
<accession>A0A1R4B3G3</accession>
<evidence type="ECO:0000256" key="1">
    <source>
        <dbReference type="SAM" id="Phobius"/>
    </source>
</evidence>
<evidence type="ECO:0000259" key="2">
    <source>
        <dbReference type="Pfam" id="PF14018"/>
    </source>
</evidence>
<dbReference type="Pfam" id="PF14018">
    <property type="entry name" value="DUF4234"/>
    <property type="match status" value="1"/>
</dbReference>
<name>A0A1R4B3G3_9VIBR</name>
<dbReference type="Proteomes" id="UP000189475">
    <property type="component" value="Unassembled WGS sequence"/>
</dbReference>
<keyword evidence="4" id="KW-1185">Reference proteome</keyword>
<keyword evidence="1" id="KW-0812">Transmembrane</keyword>
<gene>
    <name evidence="3" type="ORF">VPAL9027_01411</name>
</gene>
<reference evidence="3 4" key="1">
    <citation type="submission" date="2017-02" db="EMBL/GenBank/DDBJ databases">
        <authorList>
            <person name="Peterson S.W."/>
        </authorList>
    </citation>
    <scope>NUCLEOTIDE SEQUENCE [LARGE SCALE GENOMIC DNA]</scope>
    <source>
        <strain evidence="3 4">CECT 9027</strain>
    </source>
</reference>
<keyword evidence="1" id="KW-1133">Transmembrane helix</keyword>
<dbReference type="AlphaFoldDB" id="A0A1R4B3G3"/>
<feature type="transmembrane region" description="Helical" evidence="1">
    <location>
        <begin position="55"/>
        <end position="76"/>
    </location>
</feature>
<keyword evidence="1" id="KW-0472">Membrane</keyword>